<sequence length="285" mass="32348">MNQCVLCGTLHNKLSKEHIVPRWLQKYFNLNDQKLGLSNGTSIKYNQAVVPACHTCNSEIFSSLEKRIRENTSSPMDYYLWALKVSYALSYKDTTLPIDRSNPAKGTIIPKEMVDIDSGVIYSLFNLLSSDSKTVNPSPFGSVFVINKEVDKGKGFFLVDVPAPYRALAITLPDRILIVLFGDRGVVQKITPIDAVNKLYESIKDVRYILFHLLKTQNQLTLPSQCIVSEKGIESKPIPTKILIRKQKQVWYEEIANFCGLPIQYGALNFEKDQKMTMPKYFKIA</sequence>
<reference evidence="1" key="1">
    <citation type="submission" date="2017-09" db="EMBL/GenBank/DDBJ databases">
        <authorList>
            <person name="Ehlers B."/>
            <person name="Leendertz F.H."/>
        </authorList>
    </citation>
    <scope>NUCLEOTIDE SEQUENCE</scope>
    <source>
        <strain evidence="1">MAVP-26</strain>
    </source>
</reference>
<protein>
    <submittedName>
        <fullName evidence="1">Uncharacterized protein</fullName>
    </submittedName>
</protein>
<dbReference type="EMBL" id="CP023248">
    <property type="protein sequence ID" value="ASZ51890.1"/>
    <property type="molecule type" value="Genomic_DNA"/>
</dbReference>
<proteinExistence type="predicted"/>
<evidence type="ECO:0000313" key="1">
    <source>
        <dbReference type="EMBL" id="ASZ51890.1"/>
    </source>
</evidence>
<organism evidence="1">
    <name type="scientific">Vibrio parahaemolyticus</name>
    <dbReference type="NCBI Taxonomy" id="670"/>
    <lineage>
        <taxon>Bacteria</taxon>
        <taxon>Pseudomonadati</taxon>
        <taxon>Pseudomonadota</taxon>
        <taxon>Gammaproteobacteria</taxon>
        <taxon>Vibrionales</taxon>
        <taxon>Vibrionaceae</taxon>
        <taxon>Vibrio</taxon>
    </lineage>
</organism>
<name>A0A249W545_VIBPH</name>
<gene>
    <name evidence="1" type="ORF">YA91_15705</name>
</gene>
<dbReference type="AlphaFoldDB" id="A0A249W545"/>
<accession>A0A249W545</accession>
<dbReference type="RefSeq" id="WP_005500294.1">
    <property type="nucleotide sequence ID" value="NZ_CP023248.2"/>
</dbReference>